<dbReference type="GO" id="GO:0006893">
    <property type="term" value="P:Golgi to plasma membrane transport"/>
    <property type="evidence" value="ECO:0007669"/>
    <property type="project" value="TreeGrafter"/>
</dbReference>
<evidence type="ECO:0000256" key="1">
    <source>
        <dbReference type="ARBA" id="ARBA00007219"/>
    </source>
</evidence>
<evidence type="ECO:0000256" key="3">
    <source>
        <dbReference type="ARBA" id="ARBA00023054"/>
    </source>
</evidence>
<reference evidence="7 8" key="2">
    <citation type="submission" date="2018-10" db="EMBL/GenBank/DDBJ databases">
        <authorList>
            <consortium name="Pathogen Informatics"/>
        </authorList>
    </citation>
    <scope>NUCLEOTIDE SEQUENCE [LARGE SCALE GENOMIC DNA]</scope>
</reference>
<evidence type="ECO:0000313" key="7">
    <source>
        <dbReference type="EMBL" id="VDD87071.1"/>
    </source>
</evidence>
<feature type="coiled-coil region" evidence="4">
    <location>
        <begin position="284"/>
        <end position="332"/>
    </location>
</feature>
<evidence type="ECO:0000256" key="4">
    <source>
        <dbReference type="SAM" id="Coils"/>
    </source>
</evidence>
<keyword evidence="8" id="KW-1185">Reference proteome</keyword>
<dbReference type="Proteomes" id="UP000274131">
    <property type="component" value="Unassembled WGS sequence"/>
</dbReference>
<name>A0A0N4UY64_ENTVE</name>
<feature type="domain" description="CCDC93 coiled-coil" evidence="5">
    <location>
        <begin position="175"/>
        <end position="563"/>
    </location>
</feature>
<dbReference type="InterPro" id="IPR019159">
    <property type="entry name" value="CCDC93_CC"/>
</dbReference>
<reference evidence="9" key="1">
    <citation type="submission" date="2017-02" db="UniProtKB">
        <authorList>
            <consortium name="WormBaseParasite"/>
        </authorList>
    </citation>
    <scope>IDENTIFICATION</scope>
</reference>
<dbReference type="AlphaFoldDB" id="A0A0N4UY64"/>
<dbReference type="Pfam" id="PF09762">
    <property type="entry name" value="CCDC93_CC"/>
    <property type="match status" value="1"/>
</dbReference>
<evidence type="ECO:0000313" key="8">
    <source>
        <dbReference type="Proteomes" id="UP000274131"/>
    </source>
</evidence>
<sequence length="612" mass="71247">MSNVEFDIREDEEQAVKMQDTIDLLLAAGYFRARIKAIPPFDRVIGGIVWCITMCNTTVDVDLIYSESSSIKQKIALTEKVVEVLPQLKCPHSIEPHQIQGLDFINIYPVVQVALDYFWWLVKRALEARERQEDSIKAFAVHYFNENCGHLKNTDELAKKRKFDEGYRKMKSLSSPQRIYRRPKSFSCNTLYEDVQCTLMEYGWKPFMQARASGDAKTPKNEASDENVEDEISVRLKDELLKGDGPLQKHRVPSRKIAKLLDASGLQEAAESVDKILKAPLSEEGVAVNQLERAQNQLHQLEEEERVLDDALAKVEADNVSLDKEINLCEERLEGFSIKKKEFEESQVTRYQSLIDAYDEIRSQEARFKADCKRELQKMDEELSRLHDEVRSGHAKNTDERRKELESMLSQLNQVRSEDVALNREIAVAQRQVDSVPSQIEISQYQRRIMELFNQMAVMNCEIKQLYNLHNTLLDVVSFKKKEIDLMNNIEDVQETAMRESYKQSFLENLQKILRSVQTMCDKLQITSKKDEREALRDRQQEAYQSLLEKERIYYKTIEDFKEVSFILIFSSKLKVRFICVVSGRMSKHDILIFIENIVTDISQGITWKYCQ</sequence>
<proteinExistence type="inferred from homology"/>
<gene>
    <name evidence="7" type="ORF">EVEC_LOCUS2214</name>
</gene>
<protein>
    <recommendedName>
        <fullName evidence="2">Coiled-coil domain-containing protein 93</fullName>
    </recommendedName>
</protein>
<dbReference type="InterPro" id="IPR048747">
    <property type="entry name" value="CCDC93_N"/>
</dbReference>
<dbReference type="PANTHER" id="PTHR16441:SF0">
    <property type="entry name" value="COILED-COIL DOMAIN-CONTAINING PROTEIN 93"/>
    <property type="match status" value="1"/>
</dbReference>
<dbReference type="WBParaSite" id="EVEC_0000250601-mRNA-1">
    <property type="protein sequence ID" value="EVEC_0000250601-mRNA-1"/>
    <property type="gene ID" value="EVEC_0000250601"/>
</dbReference>
<evidence type="ECO:0000259" key="5">
    <source>
        <dbReference type="Pfam" id="PF09762"/>
    </source>
</evidence>
<dbReference type="PANTHER" id="PTHR16441">
    <property type="entry name" value="FIDIPIDINE"/>
    <property type="match status" value="1"/>
</dbReference>
<feature type="coiled-coil region" evidence="4">
    <location>
        <begin position="369"/>
        <end position="462"/>
    </location>
</feature>
<evidence type="ECO:0000256" key="2">
    <source>
        <dbReference type="ARBA" id="ARBA00016765"/>
    </source>
</evidence>
<dbReference type="STRING" id="51028.A0A0N4UY64"/>
<dbReference type="OrthoDB" id="16092at2759"/>
<keyword evidence="3 4" id="KW-0175">Coiled coil</keyword>
<accession>A0A0N4UY64</accession>
<organism evidence="9">
    <name type="scientific">Enterobius vermicularis</name>
    <name type="common">Human pinworm</name>
    <dbReference type="NCBI Taxonomy" id="51028"/>
    <lineage>
        <taxon>Eukaryota</taxon>
        <taxon>Metazoa</taxon>
        <taxon>Ecdysozoa</taxon>
        <taxon>Nematoda</taxon>
        <taxon>Chromadorea</taxon>
        <taxon>Rhabditida</taxon>
        <taxon>Spirurina</taxon>
        <taxon>Oxyuridomorpha</taxon>
        <taxon>Oxyuroidea</taxon>
        <taxon>Oxyuridae</taxon>
        <taxon>Enterobius</taxon>
    </lineage>
</organism>
<feature type="domain" description="CCDC93 N-terminal" evidence="6">
    <location>
        <begin position="13"/>
        <end position="124"/>
    </location>
</feature>
<dbReference type="Pfam" id="PF21673">
    <property type="entry name" value="CCDC93_N"/>
    <property type="match status" value="1"/>
</dbReference>
<dbReference type="InterPro" id="IPR039116">
    <property type="entry name" value="CCDC93"/>
</dbReference>
<evidence type="ECO:0000313" key="9">
    <source>
        <dbReference type="WBParaSite" id="EVEC_0000250601-mRNA-1"/>
    </source>
</evidence>
<dbReference type="EMBL" id="UXUI01007339">
    <property type="protein sequence ID" value="VDD87071.1"/>
    <property type="molecule type" value="Genomic_DNA"/>
</dbReference>
<evidence type="ECO:0000259" key="6">
    <source>
        <dbReference type="Pfam" id="PF21673"/>
    </source>
</evidence>
<comment type="similarity">
    <text evidence="1">Belongs to the CCDC93 family.</text>
</comment>